<feature type="chain" id="PRO_5045968918" evidence="1">
    <location>
        <begin position="30"/>
        <end position="140"/>
    </location>
</feature>
<feature type="signal peptide" evidence="1">
    <location>
        <begin position="1"/>
        <end position="29"/>
    </location>
</feature>
<gene>
    <name evidence="2" type="ORF">ACFSF0_10450</name>
</gene>
<name>A0ABW4KXI9_9BURK</name>
<dbReference type="RefSeq" id="WP_147911472.1">
    <property type="nucleotide sequence ID" value="NZ_JBHUEJ010000019.1"/>
</dbReference>
<evidence type="ECO:0000313" key="3">
    <source>
        <dbReference type="Proteomes" id="UP001597304"/>
    </source>
</evidence>
<organism evidence="2 3">
    <name type="scientific">Ottowia flava</name>
    <dbReference type="NCBI Taxonomy" id="2675430"/>
    <lineage>
        <taxon>Bacteria</taxon>
        <taxon>Pseudomonadati</taxon>
        <taxon>Pseudomonadota</taxon>
        <taxon>Betaproteobacteria</taxon>
        <taxon>Burkholderiales</taxon>
        <taxon>Comamonadaceae</taxon>
        <taxon>Ottowia</taxon>
    </lineage>
</organism>
<dbReference type="Proteomes" id="UP001597304">
    <property type="component" value="Unassembled WGS sequence"/>
</dbReference>
<dbReference type="EMBL" id="JBHUEJ010000019">
    <property type="protein sequence ID" value="MFD1711028.1"/>
    <property type="molecule type" value="Genomic_DNA"/>
</dbReference>
<accession>A0ABW4KXI9</accession>
<protein>
    <submittedName>
        <fullName evidence="2">Uncharacterized protein</fullName>
    </submittedName>
</protein>
<proteinExistence type="predicted"/>
<reference evidence="3" key="1">
    <citation type="journal article" date="2019" name="Int. J. Syst. Evol. Microbiol.">
        <title>The Global Catalogue of Microorganisms (GCM) 10K type strain sequencing project: providing services to taxonomists for standard genome sequencing and annotation.</title>
        <authorList>
            <consortium name="The Broad Institute Genomics Platform"/>
            <consortium name="The Broad Institute Genome Sequencing Center for Infectious Disease"/>
            <person name="Wu L."/>
            <person name="Ma J."/>
        </authorList>
    </citation>
    <scope>NUCLEOTIDE SEQUENCE [LARGE SCALE GENOMIC DNA]</scope>
    <source>
        <strain evidence="3">LMG 29247</strain>
    </source>
</reference>
<comment type="caution">
    <text evidence="2">The sequence shown here is derived from an EMBL/GenBank/DDBJ whole genome shotgun (WGS) entry which is preliminary data.</text>
</comment>
<evidence type="ECO:0000256" key="1">
    <source>
        <dbReference type="SAM" id="SignalP"/>
    </source>
</evidence>
<evidence type="ECO:0000313" key="2">
    <source>
        <dbReference type="EMBL" id="MFD1711028.1"/>
    </source>
</evidence>
<keyword evidence="3" id="KW-1185">Reference proteome</keyword>
<keyword evidence="1" id="KW-0732">Signal</keyword>
<sequence>MSPAARPTGLSPRLVQVLAMFVDIAAAQAAALEAEAAPGVCWVRVVKPQAILRSVDARATHSAIAPIRTQEPAYVKRVADLARAQRAGLLVDCNGADSAAVVTALGHSGALVAFVAGAQGVRELTLAQSAPGVTEWRRAA</sequence>